<comment type="caution">
    <text evidence="2">The sequence shown here is derived from an EMBL/GenBank/DDBJ whole genome shotgun (WGS) entry which is preliminary data.</text>
</comment>
<evidence type="ECO:0000313" key="3">
    <source>
        <dbReference type="Proteomes" id="UP001231189"/>
    </source>
</evidence>
<dbReference type="AlphaFoldDB" id="A0AAD8SXW9"/>
<name>A0AAD8SXW9_LOLMU</name>
<gene>
    <name evidence="2" type="ORF">QYE76_054535</name>
</gene>
<reference evidence="2" key="1">
    <citation type="submission" date="2023-07" db="EMBL/GenBank/DDBJ databases">
        <title>A chromosome-level genome assembly of Lolium multiflorum.</title>
        <authorList>
            <person name="Chen Y."/>
            <person name="Copetti D."/>
            <person name="Kolliker R."/>
            <person name="Studer B."/>
        </authorList>
    </citation>
    <scope>NUCLEOTIDE SEQUENCE</scope>
    <source>
        <strain evidence="2">02402/16</strain>
        <tissue evidence="2">Leaf</tissue>
    </source>
</reference>
<dbReference type="Proteomes" id="UP001231189">
    <property type="component" value="Unassembled WGS sequence"/>
</dbReference>
<dbReference type="PANTHER" id="PTHR19446">
    <property type="entry name" value="REVERSE TRANSCRIPTASES"/>
    <property type="match status" value="1"/>
</dbReference>
<evidence type="ECO:0000313" key="2">
    <source>
        <dbReference type="EMBL" id="KAK1666376.1"/>
    </source>
</evidence>
<dbReference type="SUPFAM" id="SSF56672">
    <property type="entry name" value="DNA/RNA polymerases"/>
    <property type="match status" value="1"/>
</dbReference>
<organism evidence="2 3">
    <name type="scientific">Lolium multiflorum</name>
    <name type="common">Italian ryegrass</name>
    <name type="synonym">Lolium perenne subsp. multiflorum</name>
    <dbReference type="NCBI Taxonomy" id="4521"/>
    <lineage>
        <taxon>Eukaryota</taxon>
        <taxon>Viridiplantae</taxon>
        <taxon>Streptophyta</taxon>
        <taxon>Embryophyta</taxon>
        <taxon>Tracheophyta</taxon>
        <taxon>Spermatophyta</taxon>
        <taxon>Magnoliopsida</taxon>
        <taxon>Liliopsida</taxon>
        <taxon>Poales</taxon>
        <taxon>Poaceae</taxon>
        <taxon>BOP clade</taxon>
        <taxon>Pooideae</taxon>
        <taxon>Poodae</taxon>
        <taxon>Poeae</taxon>
        <taxon>Poeae Chloroplast Group 2 (Poeae type)</taxon>
        <taxon>Loliodinae</taxon>
        <taxon>Loliinae</taxon>
        <taxon>Lolium</taxon>
    </lineage>
</organism>
<dbReference type="CDD" id="cd01650">
    <property type="entry name" value="RT_nLTR_like"/>
    <property type="match status" value="1"/>
</dbReference>
<sequence>MAPASHGSRDLATAFAAAAVSADGTIGAPPPATRSSLSSPSSISSSDWFASFTLISQDGFLIRRRDLGVPGDLRHADPHRVVAPLCAATSVLALELDLKLIVATSSGDGKKRDAVKIITAGKKIAAVRKIDALLTKRGSVKRNAGAWRYAAVWRTSGLATPSVSLVRELLLRNIVRKKKLMSEIVGRTGLRCGPEPPTTLLLAADHPIHLLPPIVENVAENEDIDEELVDYESGESSQATGMPFIDPGSGILALAVPTPRQETSAVIINVGGSQPEVEYTQEEPASQVDISLEDEDGGQQDMLINAPARRSTRMSNQGDTTTRVADKAQAVAEKKDLSAVDSGIRLEEQIWNADEVINPEEREIMDKTFSEEEIKNAIDQMENNKAAGPDGIPAEFYKECWEIIKTDMMAAFNDFHRHAIDLKRINYGIITLIPKGPDADRIQKYRPICLLQVLFKIFTKVLTIRAIPIMDKVIHPCQTAFIKGRFITDGVALLQEVLREAKFRKQQGVVLKIDFEKAYDKVNWEFLFDCCRQKGFSDNWLIWIKKADAEGTLSVKVNDKVGPYFGSHKGVRQGDPFAPFLFNMAANSLAKMVSVAQQNELVVGLADNIIPRGIAMLQYADDTILLIQDDLEQARNLKLLLYLFEAMSGLKINFDKSEVMLILHDDDKIHTYSDLFNCKSGTWPIKYLGTPICARRPTVTEMSFLGDKTKKKMCAWQTYGFKTKSTQMEIEEVRTGELHGDLAALKPATASAIDTRSLTIMGLDQILQRYYVPSRRLATPSTALVTRSHSLR</sequence>
<protein>
    <recommendedName>
        <fullName evidence="1">Reverse transcriptase domain-containing protein</fullName>
    </recommendedName>
</protein>
<dbReference type="Pfam" id="PF00078">
    <property type="entry name" value="RVT_1"/>
    <property type="match status" value="1"/>
</dbReference>
<proteinExistence type="predicted"/>
<keyword evidence="3" id="KW-1185">Reference proteome</keyword>
<evidence type="ECO:0000259" key="1">
    <source>
        <dbReference type="PROSITE" id="PS50878"/>
    </source>
</evidence>
<accession>A0AAD8SXW9</accession>
<dbReference type="InterPro" id="IPR000477">
    <property type="entry name" value="RT_dom"/>
</dbReference>
<dbReference type="PROSITE" id="PS50878">
    <property type="entry name" value="RT_POL"/>
    <property type="match status" value="1"/>
</dbReference>
<dbReference type="InterPro" id="IPR043502">
    <property type="entry name" value="DNA/RNA_pol_sf"/>
</dbReference>
<dbReference type="EMBL" id="JAUUTY010000003">
    <property type="protein sequence ID" value="KAK1666376.1"/>
    <property type="molecule type" value="Genomic_DNA"/>
</dbReference>
<feature type="domain" description="Reverse transcriptase" evidence="1">
    <location>
        <begin position="414"/>
        <end position="692"/>
    </location>
</feature>